<dbReference type="AlphaFoldDB" id="A0A8S4QK71"/>
<dbReference type="EMBL" id="CAKXAJ010009288">
    <property type="protein sequence ID" value="CAH2211121.1"/>
    <property type="molecule type" value="Genomic_DNA"/>
</dbReference>
<dbReference type="Proteomes" id="UP000838756">
    <property type="component" value="Unassembled WGS sequence"/>
</dbReference>
<name>A0A8S4QK71_9NEOP</name>
<keyword evidence="2" id="KW-1185">Reference proteome</keyword>
<accession>A0A8S4QK71</accession>
<comment type="caution">
    <text evidence="1">The sequence shown here is derived from an EMBL/GenBank/DDBJ whole genome shotgun (WGS) entry which is preliminary data.</text>
</comment>
<organism evidence="1 2">
    <name type="scientific">Pararge aegeria aegeria</name>
    <dbReference type="NCBI Taxonomy" id="348720"/>
    <lineage>
        <taxon>Eukaryota</taxon>
        <taxon>Metazoa</taxon>
        <taxon>Ecdysozoa</taxon>
        <taxon>Arthropoda</taxon>
        <taxon>Hexapoda</taxon>
        <taxon>Insecta</taxon>
        <taxon>Pterygota</taxon>
        <taxon>Neoptera</taxon>
        <taxon>Endopterygota</taxon>
        <taxon>Lepidoptera</taxon>
        <taxon>Glossata</taxon>
        <taxon>Ditrysia</taxon>
        <taxon>Papilionoidea</taxon>
        <taxon>Nymphalidae</taxon>
        <taxon>Satyrinae</taxon>
        <taxon>Satyrini</taxon>
        <taxon>Parargina</taxon>
        <taxon>Pararge</taxon>
    </lineage>
</organism>
<reference evidence="1" key="1">
    <citation type="submission" date="2022-03" db="EMBL/GenBank/DDBJ databases">
        <authorList>
            <person name="Lindestad O."/>
        </authorList>
    </citation>
    <scope>NUCLEOTIDE SEQUENCE</scope>
</reference>
<protein>
    <submittedName>
        <fullName evidence="1">Jg27907 protein</fullName>
    </submittedName>
</protein>
<evidence type="ECO:0000313" key="2">
    <source>
        <dbReference type="Proteomes" id="UP000838756"/>
    </source>
</evidence>
<sequence length="85" mass="9419">KPGTQNVEQIVMLTAQDASLRDSSLMKLSTAVRNDIAESYKSEIPSVMSVARDLSTDYSENSLLLKVEEKGYFRIFPAASMQGRC</sequence>
<proteinExistence type="predicted"/>
<feature type="non-terminal residue" evidence="1">
    <location>
        <position position="1"/>
    </location>
</feature>
<gene>
    <name evidence="1" type="primary">jg27907</name>
    <name evidence="1" type="ORF">PAEG_LOCUS2958</name>
</gene>
<evidence type="ECO:0000313" key="1">
    <source>
        <dbReference type="EMBL" id="CAH2211121.1"/>
    </source>
</evidence>